<dbReference type="Proteomes" id="UP001383192">
    <property type="component" value="Unassembled WGS sequence"/>
</dbReference>
<sequence length="110" mass="12479">MSMIWMQLADGSVSNGELGYAAYARKQAAVYQSFRDDVMGHWGKREEARKKLVDGKGKTRQKVSDDKSVAGELRDLEPTGNDDYHDDDDEEGWQDLENYAQGSLEDEDEE</sequence>
<gene>
    <name evidence="2" type="ORF">VNI00_018801</name>
</gene>
<keyword evidence="3" id="KW-1185">Reference proteome</keyword>
<name>A0AAW0AUI5_9AGAR</name>
<feature type="region of interest" description="Disordered" evidence="1">
    <location>
        <begin position="50"/>
        <end position="110"/>
    </location>
</feature>
<evidence type="ECO:0000313" key="3">
    <source>
        <dbReference type="Proteomes" id="UP001383192"/>
    </source>
</evidence>
<proteinExistence type="predicted"/>
<accession>A0AAW0AUI5</accession>
<comment type="caution">
    <text evidence="2">The sequence shown here is derived from an EMBL/GenBank/DDBJ whole genome shotgun (WGS) entry which is preliminary data.</text>
</comment>
<evidence type="ECO:0000256" key="1">
    <source>
        <dbReference type="SAM" id="MobiDB-lite"/>
    </source>
</evidence>
<protein>
    <submittedName>
        <fullName evidence="2">Uncharacterized protein</fullName>
    </submittedName>
</protein>
<feature type="compositionally biased region" description="Basic and acidic residues" evidence="1">
    <location>
        <begin position="50"/>
        <end position="77"/>
    </location>
</feature>
<feature type="compositionally biased region" description="Acidic residues" evidence="1">
    <location>
        <begin position="84"/>
        <end position="94"/>
    </location>
</feature>
<reference evidence="2 3" key="1">
    <citation type="submission" date="2024-01" db="EMBL/GenBank/DDBJ databases">
        <title>A draft genome for a cacao thread blight-causing isolate of Paramarasmius palmivorus.</title>
        <authorList>
            <person name="Baruah I.K."/>
            <person name="Bukari Y."/>
            <person name="Amoako-Attah I."/>
            <person name="Meinhardt L.W."/>
            <person name="Bailey B.A."/>
            <person name="Cohen S.P."/>
        </authorList>
    </citation>
    <scope>NUCLEOTIDE SEQUENCE [LARGE SCALE GENOMIC DNA]</scope>
    <source>
        <strain evidence="2 3">GH-12</strain>
    </source>
</reference>
<dbReference type="AlphaFoldDB" id="A0AAW0AUI5"/>
<dbReference type="EMBL" id="JAYKXP010000274">
    <property type="protein sequence ID" value="KAK7016792.1"/>
    <property type="molecule type" value="Genomic_DNA"/>
</dbReference>
<organism evidence="2 3">
    <name type="scientific">Paramarasmius palmivorus</name>
    <dbReference type="NCBI Taxonomy" id="297713"/>
    <lineage>
        <taxon>Eukaryota</taxon>
        <taxon>Fungi</taxon>
        <taxon>Dikarya</taxon>
        <taxon>Basidiomycota</taxon>
        <taxon>Agaricomycotina</taxon>
        <taxon>Agaricomycetes</taxon>
        <taxon>Agaricomycetidae</taxon>
        <taxon>Agaricales</taxon>
        <taxon>Marasmiineae</taxon>
        <taxon>Marasmiaceae</taxon>
        <taxon>Paramarasmius</taxon>
    </lineage>
</organism>
<evidence type="ECO:0000313" key="2">
    <source>
        <dbReference type="EMBL" id="KAK7016792.1"/>
    </source>
</evidence>